<dbReference type="Pfam" id="PF00109">
    <property type="entry name" value="ketoacyl-synt"/>
    <property type="match status" value="1"/>
</dbReference>
<dbReference type="Gene3D" id="3.40.47.10">
    <property type="match status" value="1"/>
</dbReference>
<keyword evidence="2 8" id="KW-0596">Phosphopantetheine</keyword>
<feature type="coiled-coil region" evidence="11">
    <location>
        <begin position="357"/>
        <end position="384"/>
    </location>
</feature>
<dbReference type="GO" id="GO:0004315">
    <property type="term" value="F:3-oxoacyl-[acyl-carrier-protein] synthase activity"/>
    <property type="evidence" value="ECO:0007669"/>
    <property type="project" value="UniProtKB-EC"/>
</dbReference>
<dbReference type="Gene3D" id="6.10.140.1410">
    <property type="match status" value="2"/>
</dbReference>
<keyword evidence="14" id="KW-1185">Reference proteome</keyword>
<keyword evidence="6" id="KW-0443">Lipid metabolism</keyword>
<dbReference type="InterPro" id="IPR020841">
    <property type="entry name" value="PKS_Beta-ketoAc_synthase_dom"/>
</dbReference>
<dbReference type="SUPFAM" id="SSF52151">
    <property type="entry name" value="FabD/lysophospholipase-like"/>
    <property type="match status" value="1"/>
</dbReference>
<evidence type="ECO:0000313" key="13">
    <source>
        <dbReference type="EMBL" id="SCV05437.1"/>
    </source>
</evidence>
<evidence type="ECO:0000256" key="3">
    <source>
        <dbReference type="ARBA" id="ARBA00022553"/>
    </source>
</evidence>
<dbReference type="InterPro" id="IPR014030">
    <property type="entry name" value="Ketoacyl_synth_N"/>
</dbReference>
<dbReference type="EC" id="1.1.1.100" evidence="8"/>
<evidence type="ECO:0000256" key="8">
    <source>
        <dbReference type="PIRNR" id="PIRNR000454"/>
    </source>
</evidence>
<dbReference type="InterPro" id="IPR040899">
    <property type="entry name" value="Fas_alpha_ACP"/>
</dbReference>
<dbReference type="OrthoDB" id="4251012at2759"/>
<keyword evidence="5" id="KW-0276">Fatty acid metabolism</keyword>
<dbReference type="SUPFAM" id="SSF53901">
    <property type="entry name" value="Thiolase-like"/>
    <property type="match status" value="2"/>
</dbReference>
<dbReference type="CDD" id="cd00828">
    <property type="entry name" value="elong_cond_enzymes"/>
    <property type="match status" value="1"/>
</dbReference>
<keyword evidence="6" id="KW-0275">Fatty acid biosynthesis</keyword>
<evidence type="ECO:0000256" key="7">
    <source>
        <dbReference type="ARBA" id="ARBA00049541"/>
    </source>
</evidence>
<proteinExistence type="inferred from homology"/>
<dbReference type="InterPro" id="IPR018201">
    <property type="entry name" value="Ketoacyl_synth_AS"/>
</dbReference>
<reference evidence="14" key="1">
    <citation type="submission" date="2016-03" db="EMBL/GenBank/DDBJ databases">
        <authorList>
            <person name="Devillers Hugo."/>
        </authorList>
    </citation>
    <scope>NUCLEOTIDE SEQUENCE [LARGE SCALE GENOMIC DNA]</scope>
</reference>
<comment type="catalytic activity">
    <reaction evidence="8">
        <text>a (3R)-hydroxyacyl-[ACP] + NADP(+) = a 3-oxoacyl-[ACP] + NADPH + H(+)</text>
        <dbReference type="Rhea" id="RHEA:17397"/>
        <dbReference type="Rhea" id="RHEA-COMP:9916"/>
        <dbReference type="Rhea" id="RHEA-COMP:9945"/>
        <dbReference type="ChEBI" id="CHEBI:15378"/>
        <dbReference type="ChEBI" id="CHEBI:57783"/>
        <dbReference type="ChEBI" id="CHEBI:58349"/>
        <dbReference type="ChEBI" id="CHEBI:78776"/>
        <dbReference type="ChEBI" id="CHEBI:78827"/>
        <dbReference type="EC" id="1.1.1.100"/>
    </reaction>
</comment>
<evidence type="ECO:0000259" key="12">
    <source>
        <dbReference type="PROSITE" id="PS52004"/>
    </source>
</evidence>
<comment type="similarity">
    <text evidence="1 8">Belongs to the thiolase-like superfamily. Fungal fatty acid synthetase subunit alpha family.</text>
</comment>
<dbReference type="InterPro" id="IPR016039">
    <property type="entry name" value="Thiolase-like"/>
</dbReference>
<dbReference type="EC" id="2.3.1.86" evidence="8"/>
<dbReference type="InterPro" id="IPR041550">
    <property type="entry name" value="FASI_helical"/>
</dbReference>
<evidence type="ECO:0000256" key="4">
    <source>
        <dbReference type="ARBA" id="ARBA00022679"/>
    </source>
</evidence>
<dbReference type="GO" id="GO:0004312">
    <property type="term" value="F:fatty acid synthase activity"/>
    <property type="evidence" value="ECO:0007669"/>
    <property type="project" value="InterPro"/>
</dbReference>
<dbReference type="PROSITE" id="PS52004">
    <property type="entry name" value="KS3_2"/>
    <property type="match status" value="1"/>
</dbReference>
<dbReference type="Gene3D" id="3.90.25.70">
    <property type="match status" value="1"/>
</dbReference>
<dbReference type="InterPro" id="IPR026025">
    <property type="entry name" value="FAS_alpha_yeast"/>
</dbReference>
<dbReference type="GO" id="GO:0008897">
    <property type="term" value="F:holo-[acyl-carrier-protein] synthase activity"/>
    <property type="evidence" value="ECO:0007669"/>
    <property type="project" value="InterPro"/>
</dbReference>
<evidence type="ECO:0000256" key="11">
    <source>
        <dbReference type="SAM" id="Coils"/>
    </source>
</evidence>
<name>A0A1G4KLX3_9SACH</name>
<evidence type="ECO:0000256" key="6">
    <source>
        <dbReference type="ARBA" id="ARBA00023160"/>
    </source>
</evidence>
<accession>A0A1G4KLX3</accession>
<evidence type="ECO:0000256" key="5">
    <source>
        <dbReference type="ARBA" id="ARBA00022832"/>
    </source>
</evidence>
<organism evidence="13 14">
    <name type="scientific">Lachancea nothofagi CBS 11611</name>
    <dbReference type="NCBI Taxonomy" id="1266666"/>
    <lineage>
        <taxon>Eukaryota</taxon>
        <taxon>Fungi</taxon>
        <taxon>Dikarya</taxon>
        <taxon>Ascomycota</taxon>
        <taxon>Saccharomycotina</taxon>
        <taxon>Saccharomycetes</taxon>
        <taxon>Saccharomycetales</taxon>
        <taxon>Saccharomycetaceae</taxon>
        <taxon>Lachancea</taxon>
    </lineage>
</organism>
<dbReference type="Gene3D" id="3.30.70.2490">
    <property type="match status" value="1"/>
</dbReference>
<keyword evidence="3" id="KW-0597">Phosphoprotein</keyword>
<sequence length="1724" mass="192431">MSPETERELCHTLLTEILAYQFAWPVRWIETQDVLLNQYRAERFIEVGPQPILANMAKRTLQQNSDYENATTISTHREVYSVANDLDQICYNWVPPVQEQLPNAVGIPETIAAADNGETRSAQVSTIDYLPVAAKGQQQFEKEPSLTADLVLRFLVARKLIAFNLRSLPGEKSIKEACNGKSTLQNEIVGDISREFPSLQHVHHLEELSLNSISQELEAPSDLGPLTIDVVTKFIPRRFAGNLSKLSAVKEYLKRSWAVSNASALLLFMASRDLEKRLLNESETQLFIDKSCIEYAKMFNIPYTMADPAGVNSEINGNNVDDEKPKTVDIETYHNFEIELIQLHENQHRVMSTHLAVSDGKSEIEILKEKLKNMEGRLTDIENEFGSEFIDNSLKKSFSPLKMRTFDSAWNWAKQSILKLMYAALHEPQKITELMSPSTIQNIANRADLSVTRIIQHMLSCNEFEPAVKRKFETIIFICLKGMANPPSYCANQFKSQQPLSYNHVDTKGAQTKNASHYIKEMSVATAASSTEVSVISTKLNSDMSSYYKIEKELFQVYSKIIQYSLASNSSPSNIRSQFETVYEQLLIFLRNSDHVASFFRGIVNEAVRSVNKPLITTKYDELDVVVSDCEIFTSDDEDDELRPLEKRPSVPDITIPTGIVPFLHLKKRSNVSGGWNYDKCLTQRYLNSLLKISEDGMSFLNKRSLVLTVDAQDNLTLEVIRALLQAGSVVIVATQRYDSETNKVFQNCYQNFGATGSKLIILPLNISSKIDVSRFSEYLFSKIGDVDFFLPLHVKTTPGSILDYTSSAELAHRSSSVNLLRLLGNIVQQKRALGIETRPTHVLLPLSPNHANIYEKSNFRDTFMALVLQKWYDEDWSAELSICGCVYGWTNDDSDDLVAKGLEKLGVRPFTNSEMAFNMLGLLTYDVVLSSQDSPLIADLNGGLQTLPNLSSLVSDLKLQSKSDQELKAAIREQDSAERKLKGIIEKELKEVEPRGNVQLQFPQLLSYDLLTKNFNGDTLSGLLDLSQVVVVTGFAELGPWGSARTRWEMEKNGEFSLEGCIELATIMGLIEYVTSDKVTGWIDSKTHSSVQEYEIKDKYESQILEHCGIRIIEPALFQGYDPNKKQLLHEVVLTYDLSPIQVSSELASQYKLLHEDFVEIYPVPDTDSECLVKFLKGCNLMIPKALKFDRFVAGQIPTGWDPVRAGIPEDIVSQVDPVTLYALMATAEALISAGIKDPYEMYKYVHISQVGNCSGSGIGGMKSHREMQKVRLMDGNVQTDILPETFTNVTAAWINMLLLSSSGPIKTPVGACATAVESIDCAVETILSNKAKICIAGGYDDFEEHISHEFGNMGATSNSQKEVECGRDAKDMCRPATSTRNGFMESQGAGIQILMSAELAIDMGVPIYGIIGMASMASDKISKSLPAPGKGILTCARQLNTKQTIRNPKLDVRFRKRQLGNRLAEIKQWAETELSEGMDSDYVEQQAAKQEADAKKHWGNNFWHKDPRISPIKGCLATFGLTIDDIGVASCHGTSTKANEKNESAILNTIMEHLGRTDGNPVLTVFQKYLTGHPKGAAGAWMINGLLQIMQDGLVPGNRNADNIDEAFAEHKHLVYPSENIEMRTVKATCLTSFGFGQKGAVAVLINPNFVLAALSEHQYSEYAQKVNKRAVEAQYHFSDALINQKLCQVKDRPPFSALEEESVYLEPLARANGQLEIKSME</sequence>
<feature type="modified residue" description="O-(pantetheine 4'-phosphoryl)serine" evidence="10">
    <location>
        <position position="182"/>
    </location>
</feature>
<feature type="domain" description="Ketosynthase family 3 (KS3)" evidence="12">
    <location>
        <begin position="1130"/>
        <end position="1649"/>
    </location>
</feature>
<dbReference type="InterPro" id="IPR050830">
    <property type="entry name" value="Fungal_FAS"/>
</dbReference>
<gene>
    <name evidence="13" type="ORF">LANO_0H07470G</name>
</gene>
<dbReference type="EC" id="2.3.1.41" evidence="8"/>
<dbReference type="Gene3D" id="3.40.50.720">
    <property type="entry name" value="NAD(P)-binding Rossmann-like Domain"/>
    <property type="match status" value="1"/>
</dbReference>
<dbReference type="PANTHER" id="PTHR10982:SF21">
    <property type="entry name" value="FATTY ACID SYNTHASE SUBUNIT BETA"/>
    <property type="match status" value="1"/>
</dbReference>
<keyword evidence="4 8" id="KW-0808">Transferase</keyword>
<feature type="active site" description="For beta-ketoacyl synthase activity" evidence="9">
    <location>
        <position position="1314"/>
    </location>
</feature>
<dbReference type="GO" id="GO:0042759">
    <property type="term" value="P:long-chain fatty acid biosynthetic process"/>
    <property type="evidence" value="ECO:0007669"/>
    <property type="project" value="UniProtKB-UniRule"/>
</dbReference>
<evidence type="ECO:0000256" key="10">
    <source>
        <dbReference type="PIRSR" id="PIRSR000454-4"/>
    </source>
</evidence>
<dbReference type="Pfam" id="PF18314">
    <property type="entry name" value="FAS_I_H"/>
    <property type="match status" value="1"/>
</dbReference>
<evidence type="ECO:0000256" key="9">
    <source>
        <dbReference type="PIRSR" id="PIRSR000454-1"/>
    </source>
</evidence>
<dbReference type="InterPro" id="IPR047224">
    <property type="entry name" value="FAS_alpha_su_C"/>
</dbReference>
<dbReference type="InterPro" id="IPR014031">
    <property type="entry name" value="Ketoacyl_synth_C"/>
</dbReference>
<keyword evidence="6" id="KW-0444">Lipid biosynthesis</keyword>
<comment type="catalytic activity">
    <reaction evidence="7 8">
        <text>a fatty acyl-[ACP] + malonyl-[ACP] + H(+) = a 3-oxoacyl-[ACP] + holo-[ACP] + CO2</text>
        <dbReference type="Rhea" id="RHEA:22836"/>
        <dbReference type="Rhea" id="RHEA-COMP:9623"/>
        <dbReference type="Rhea" id="RHEA-COMP:9685"/>
        <dbReference type="Rhea" id="RHEA-COMP:9916"/>
        <dbReference type="Rhea" id="RHEA-COMP:14125"/>
        <dbReference type="ChEBI" id="CHEBI:15378"/>
        <dbReference type="ChEBI" id="CHEBI:16526"/>
        <dbReference type="ChEBI" id="CHEBI:64479"/>
        <dbReference type="ChEBI" id="CHEBI:78449"/>
        <dbReference type="ChEBI" id="CHEBI:78776"/>
        <dbReference type="ChEBI" id="CHEBI:138651"/>
        <dbReference type="EC" id="2.3.1.41"/>
    </reaction>
</comment>
<dbReference type="GO" id="GO:0005835">
    <property type="term" value="C:fatty acid synthase complex"/>
    <property type="evidence" value="ECO:0007669"/>
    <property type="project" value="InterPro"/>
</dbReference>
<dbReference type="PANTHER" id="PTHR10982">
    <property type="entry name" value="MALONYL COA-ACYL CARRIER PROTEIN TRANSACYLASE"/>
    <property type="match status" value="1"/>
</dbReference>
<dbReference type="FunFam" id="3.90.25.70:FF:000001">
    <property type="entry name" value="Fatty acid synthase subunit alpha"/>
    <property type="match status" value="1"/>
</dbReference>
<dbReference type="EMBL" id="LT598447">
    <property type="protein sequence ID" value="SCV05437.1"/>
    <property type="molecule type" value="Genomic_DNA"/>
</dbReference>
<dbReference type="GO" id="GO:0004321">
    <property type="term" value="F:fatty-acyl-CoA synthase activity"/>
    <property type="evidence" value="ECO:0007669"/>
    <property type="project" value="UniProtKB-EC"/>
</dbReference>
<dbReference type="InterPro" id="IPR016035">
    <property type="entry name" value="Acyl_Trfase/lysoPLipase"/>
</dbReference>
<evidence type="ECO:0000313" key="14">
    <source>
        <dbReference type="Proteomes" id="UP000189911"/>
    </source>
</evidence>
<keyword evidence="11" id="KW-0175">Coiled coil</keyword>
<dbReference type="Pfam" id="PF18325">
    <property type="entry name" value="Fas_alpha_ACP"/>
    <property type="match status" value="1"/>
</dbReference>
<dbReference type="Pfam" id="PF02801">
    <property type="entry name" value="Ketoacyl-synt_C"/>
    <property type="match status" value="1"/>
</dbReference>
<dbReference type="PROSITE" id="PS00606">
    <property type="entry name" value="KS3_1"/>
    <property type="match status" value="1"/>
</dbReference>
<evidence type="ECO:0000256" key="1">
    <source>
        <dbReference type="ARBA" id="ARBA00007485"/>
    </source>
</evidence>
<protein>
    <recommendedName>
        <fullName evidence="8">Fatty acid synthase subunit alpha</fullName>
        <ecNumber evidence="8">2.3.1.86</ecNumber>
    </recommendedName>
    <domain>
        <recommendedName>
            <fullName evidence="8">3-oxoacyl-[acyl-carrier-protein] reductase</fullName>
            <ecNumber evidence="8">1.1.1.100</ecNumber>
        </recommendedName>
    </domain>
    <domain>
        <recommendedName>
            <fullName evidence="8">3-oxoacyl-[acyl-carrier-protein] synthase</fullName>
            <ecNumber evidence="8">2.3.1.41</ecNumber>
        </recommendedName>
    </domain>
</protein>
<evidence type="ECO:0000256" key="2">
    <source>
        <dbReference type="ARBA" id="ARBA00022450"/>
    </source>
</evidence>
<dbReference type="GO" id="GO:0004316">
    <property type="term" value="F:3-oxoacyl-[acyl-carrier-protein] reductase (NADPH) activity"/>
    <property type="evidence" value="ECO:0007669"/>
    <property type="project" value="UniProtKB-EC"/>
</dbReference>
<dbReference type="Proteomes" id="UP000189911">
    <property type="component" value="Chromosome H"/>
</dbReference>
<dbReference type="PIRSF" id="PIRSF000454">
    <property type="entry name" value="FAS_yeast_alpha"/>
    <property type="match status" value="1"/>
</dbReference>